<protein>
    <recommendedName>
        <fullName evidence="4">CopG family transcriptional regulator</fullName>
    </recommendedName>
</protein>
<dbReference type="Proteomes" id="UP001595976">
    <property type="component" value="Unassembled WGS sequence"/>
</dbReference>
<name>A0ABW0F474_9HYPH</name>
<feature type="region of interest" description="Disordered" evidence="1">
    <location>
        <begin position="42"/>
        <end position="68"/>
    </location>
</feature>
<evidence type="ECO:0000256" key="1">
    <source>
        <dbReference type="SAM" id="MobiDB-lite"/>
    </source>
</evidence>
<gene>
    <name evidence="2" type="ORF">ACFPK2_14495</name>
</gene>
<organism evidence="2 3">
    <name type="scientific">Bosea minatitlanensis</name>
    <dbReference type="NCBI Taxonomy" id="128782"/>
    <lineage>
        <taxon>Bacteria</taxon>
        <taxon>Pseudomonadati</taxon>
        <taxon>Pseudomonadota</taxon>
        <taxon>Alphaproteobacteria</taxon>
        <taxon>Hyphomicrobiales</taxon>
        <taxon>Boseaceae</taxon>
        <taxon>Bosea</taxon>
    </lineage>
</organism>
<evidence type="ECO:0008006" key="4">
    <source>
        <dbReference type="Google" id="ProtNLM"/>
    </source>
</evidence>
<accession>A0ABW0F474</accession>
<evidence type="ECO:0000313" key="2">
    <source>
        <dbReference type="EMBL" id="MFC5294197.1"/>
    </source>
</evidence>
<proteinExistence type="predicted"/>
<keyword evidence="3" id="KW-1185">Reference proteome</keyword>
<reference evidence="3" key="1">
    <citation type="journal article" date="2019" name="Int. J. Syst. Evol. Microbiol.">
        <title>The Global Catalogue of Microorganisms (GCM) 10K type strain sequencing project: providing services to taxonomists for standard genome sequencing and annotation.</title>
        <authorList>
            <consortium name="The Broad Institute Genomics Platform"/>
            <consortium name="The Broad Institute Genome Sequencing Center for Infectious Disease"/>
            <person name="Wu L."/>
            <person name="Ma J."/>
        </authorList>
    </citation>
    <scope>NUCLEOTIDE SEQUENCE [LARGE SCALE GENOMIC DNA]</scope>
    <source>
        <strain evidence="3">CGMCC 1.15643</strain>
    </source>
</reference>
<comment type="caution">
    <text evidence="2">The sequence shown here is derived from an EMBL/GenBank/DDBJ whole genome shotgun (WGS) entry which is preliminary data.</text>
</comment>
<dbReference type="EMBL" id="JBHSLI010000005">
    <property type="protein sequence ID" value="MFC5294197.1"/>
    <property type="molecule type" value="Genomic_DNA"/>
</dbReference>
<dbReference type="RefSeq" id="WP_158446339.1">
    <property type="nucleotide sequence ID" value="NZ_JAOAOS010000025.1"/>
</dbReference>
<evidence type="ECO:0000313" key="3">
    <source>
        <dbReference type="Proteomes" id="UP001595976"/>
    </source>
</evidence>
<sequence length="68" mass="7359">MPTAVTVLLEDAELAALDRYIAACRPGHSRERVMAEIARRWAEAQPGSEAPAPDEGLRPDELNASNDS</sequence>